<dbReference type="InterPro" id="IPR002105">
    <property type="entry name" value="Dockerin_1_rpt"/>
</dbReference>
<dbReference type="CDD" id="cd14256">
    <property type="entry name" value="Dockerin_I"/>
    <property type="match status" value="1"/>
</dbReference>
<dbReference type="Proteomes" id="UP000179252">
    <property type="component" value="Unassembled WGS sequence"/>
</dbReference>
<organism evidence="2 3">
    <name type="scientific">Candidatus Curtissbacteria bacterium RBG_13_40_7</name>
    <dbReference type="NCBI Taxonomy" id="1797706"/>
    <lineage>
        <taxon>Bacteria</taxon>
        <taxon>Candidatus Curtissiibacteriota</taxon>
    </lineage>
</organism>
<dbReference type="SUPFAM" id="SSF63446">
    <property type="entry name" value="Type I dockerin domain"/>
    <property type="match status" value="1"/>
</dbReference>
<keyword evidence="1" id="KW-1133">Transmembrane helix</keyword>
<dbReference type="GO" id="GO:0000272">
    <property type="term" value="P:polysaccharide catabolic process"/>
    <property type="evidence" value="ECO:0007669"/>
    <property type="project" value="InterPro"/>
</dbReference>
<sequence length="404" mass="45464">MNALKDFFKPNLWKVILFLILPTFYVQIGMAFCAPCPPEVFCGFCSQPHLLVPLPLAIFSYLSFRQSPFLSLALGIIFSYLLSNVIYFLIKKIKSFLLSKTLKEKIILIFLTLATLVIFVLAVYFYIQSRSKMDTVTQSKPSQISSINSFEDCSKAGNPILETYPRQCKTADGKSFTEIILQESLDAPRCDVNSDGKCNAGDLDLLNKVFGKSRGEKDYIPLADLDADGVINEIDKQMLLKLLDQNQPDETVNWKTYKNQNLGFSVKYPLSLSTHEIDEGVNITNGETTESKFIGIKIVREDTGNKISLEGYLNSKYPVNDYGIPSYQSGNDKGYFKEVTIGGLQGLLNQNGMQFENKEKVAWVKPNNYVFISTAYNIGETGTEYTEEAGQIFNQILSTFKFID</sequence>
<dbReference type="EMBL" id="MFAU01000032">
    <property type="protein sequence ID" value="OGD84036.1"/>
    <property type="molecule type" value="Genomic_DNA"/>
</dbReference>
<dbReference type="AlphaFoldDB" id="A0A1F5FWN2"/>
<evidence type="ECO:0000256" key="1">
    <source>
        <dbReference type="SAM" id="Phobius"/>
    </source>
</evidence>
<accession>A0A1F5FWN2</accession>
<dbReference type="Gene3D" id="1.10.1330.10">
    <property type="entry name" value="Dockerin domain"/>
    <property type="match status" value="1"/>
</dbReference>
<comment type="caution">
    <text evidence="2">The sequence shown here is derived from an EMBL/GenBank/DDBJ whole genome shotgun (WGS) entry which is preliminary data.</text>
</comment>
<feature type="transmembrane region" description="Helical" evidence="1">
    <location>
        <begin position="106"/>
        <end position="127"/>
    </location>
</feature>
<dbReference type="Pfam" id="PF00404">
    <property type="entry name" value="Dockerin_1"/>
    <property type="match status" value="1"/>
</dbReference>
<reference evidence="2 3" key="1">
    <citation type="journal article" date="2016" name="Nat. Commun.">
        <title>Thousands of microbial genomes shed light on interconnected biogeochemical processes in an aquifer system.</title>
        <authorList>
            <person name="Anantharaman K."/>
            <person name="Brown C.T."/>
            <person name="Hug L.A."/>
            <person name="Sharon I."/>
            <person name="Castelle C.J."/>
            <person name="Probst A.J."/>
            <person name="Thomas B.C."/>
            <person name="Singh A."/>
            <person name="Wilkins M.J."/>
            <person name="Karaoz U."/>
            <person name="Brodie E.L."/>
            <person name="Williams K.H."/>
            <person name="Hubbard S.S."/>
            <person name="Banfield J.F."/>
        </authorList>
    </citation>
    <scope>NUCLEOTIDE SEQUENCE [LARGE SCALE GENOMIC DNA]</scope>
</reference>
<feature type="transmembrane region" description="Helical" evidence="1">
    <location>
        <begin position="69"/>
        <end position="90"/>
    </location>
</feature>
<name>A0A1F5FWN2_9BACT</name>
<gene>
    <name evidence="2" type="ORF">A2165_01805</name>
</gene>
<evidence type="ECO:0008006" key="4">
    <source>
        <dbReference type="Google" id="ProtNLM"/>
    </source>
</evidence>
<proteinExistence type="predicted"/>
<keyword evidence="1" id="KW-0472">Membrane</keyword>
<protein>
    <recommendedName>
        <fullName evidence="4">Dockerin domain-containing protein</fullName>
    </recommendedName>
</protein>
<dbReference type="GO" id="GO:0004553">
    <property type="term" value="F:hydrolase activity, hydrolyzing O-glycosyl compounds"/>
    <property type="evidence" value="ECO:0007669"/>
    <property type="project" value="InterPro"/>
</dbReference>
<evidence type="ECO:0000313" key="3">
    <source>
        <dbReference type="Proteomes" id="UP000179252"/>
    </source>
</evidence>
<dbReference type="InterPro" id="IPR036439">
    <property type="entry name" value="Dockerin_dom_sf"/>
</dbReference>
<evidence type="ECO:0000313" key="2">
    <source>
        <dbReference type="EMBL" id="OGD84036.1"/>
    </source>
</evidence>
<feature type="transmembrane region" description="Helical" evidence="1">
    <location>
        <begin position="12"/>
        <end position="33"/>
    </location>
</feature>
<keyword evidence="1" id="KW-0812">Transmembrane</keyword>